<protein>
    <submittedName>
        <fullName evidence="3">Tripartite tricarboxylate transporter TctB family protein</fullName>
    </submittedName>
</protein>
<dbReference type="RefSeq" id="WP_119740117.1">
    <property type="nucleotide sequence ID" value="NZ_QYUN01000002.1"/>
</dbReference>
<keyword evidence="1" id="KW-0472">Membrane</keyword>
<gene>
    <name evidence="3" type="ORF">D3870_14350</name>
</gene>
<feature type="transmembrane region" description="Helical" evidence="1">
    <location>
        <begin position="118"/>
        <end position="137"/>
    </location>
</feature>
<organism evidence="3 4">
    <name type="scientific">Noviherbaspirillum cavernae</name>
    <dbReference type="NCBI Taxonomy" id="2320862"/>
    <lineage>
        <taxon>Bacteria</taxon>
        <taxon>Pseudomonadati</taxon>
        <taxon>Pseudomonadota</taxon>
        <taxon>Betaproteobacteria</taxon>
        <taxon>Burkholderiales</taxon>
        <taxon>Oxalobacteraceae</taxon>
        <taxon>Noviherbaspirillum</taxon>
    </lineage>
</organism>
<dbReference type="Pfam" id="PF07331">
    <property type="entry name" value="TctB"/>
    <property type="match status" value="1"/>
</dbReference>
<feature type="transmembrane region" description="Helical" evidence="1">
    <location>
        <begin position="43"/>
        <end position="65"/>
    </location>
</feature>
<dbReference type="AlphaFoldDB" id="A0A418X3H8"/>
<dbReference type="EMBL" id="QYUN01000002">
    <property type="protein sequence ID" value="RJG07022.1"/>
    <property type="molecule type" value="Genomic_DNA"/>
</dbReference>
<keyword evidence="4" id="KW-1185">Reference proteome</keyword>
<dbReference type="Proteomes" id="UP000285190">
    <property type="component" value="Unassembled WGS sequence"/>
</dbReference>
<comment type="caution">
    <text evidence="3">The sequence shown here is derived from an EMBL/GenBank/DDBJ whole genome shotgun (WGS) entry which is preliminary data.</text>
</comment>
<evidence type="ECO:0000313" key="3">
    <source>
        <dbReference type="EMBL" id="RJG07022.1"/>
    </source>
</evidence>
<name>A0A418X3H8_9BURK</name>
<proteinExistence type="predicted"/>
<evidence type="ECO:0000313" key="4">
    <source>
        <dbReference type="Proteomes" id="UP000285190"/>
    </source>
</evidence>
<reference evidence="3 4" key="1">
    <citation type="submission" date="2018-09" db="EMBL/GenBank/DDBJ databases">
        <authorList>
            <person name="Zhu H."/>
        </authorList>
    </citation>
    <scope>NUCLEOTIDE SEQUENCE [LARGE SCALE GENOMIC DNA]</scope>
    <source>
        <strain evidence="3 4">K2R10-39</strain>
    </source>
</reference>
<dbReference type="OrthoDB" id="7029611at2"/>
<dbReference type="InterPro" id="IPR009936">
    <property type="entry name" value="DUF1468"/>
</dbReference>
<evidence type="ECO:0000256" key="1">
    <source>
        <dbReference type="SAM" id="Phobius"/>
    </source>
</evidence>
<feature type="transmembrane region" description="Helical" evidence="1">
    <location>
        <begin position="80"/>
        <end position="106"/>
    </location>
</feature>
<feature type="domain" description="DUF1468" evidence="2">
    <location>
        <begin position="12"/>
        <end position="145"/>
    </location>
</feature>
<keyword evidence="1" id="KW-0812">Transmembrane</keyword>
<feature type="transmembrane region" description="Helical" evidence="1">
    <location>
        <begin position="12"/>
        <end position="31"/>
    </location>
</feature>
<evidence type="ECO:0000259" key="2">
    <source>
        <dbReference type="Pfam" id="PF07331"/>
    </source>
</evidence>
<keyword evidence="1" id="KW-1133">Transmembrane helix</keyword>
<sequence>MPSFIRNPKEFWSGAMFLAFGLAAVLIARDYSMGTAGRMGPAYFPTVLGGILGVIGLIAIVRSFFSDGDAVEKFAFRELILILVSVILFGVLVRGAGMVIAIPVIILMSAYASKKFHLGSSIALAIGATIFSVLLFVKALGLPMPVLGTWFGF</sequence>
<accession>A0A418X3H8</accession>